<dbReference type="VEuPathDB" id="FungiDB:A1Q1_02794"/>
<dbReference type="SUPFAM" id="SSF54518">
    <property type="entry name" value="Tubby C-terminal domain-like"/>
    <property type="match status" value="1"/>
</dbReference>
<dbReference type="PANTHER" id="PTHR31087">
    <property type="match status" value="1"/>
</dbReference>
<comment type="similarity">
    <text evidence="1">Belongs to the LOR family.</text>
</comment>
<dbReference type="EMBL" id="ALBS01000210">
    <property type="protein sequence ID" value="EJT48228.1"/>
    <property type="molecule type" value="Genomic_DNA"/>
</dbReference>
<dbReference type="Gene3D" id="2.40.160.200">
    <property type="entry name" value="LURP1-related"/>
    <property type="match status" value="1"/>
</dbReference>
<proteinExistence type="inferred from homology"/>
<evidence type="ECO:0000313" key="4">
    <source>
        <dbReference type="EMBL" id="EJT48228.1"/>
    </source>
</evidence>
<feature type="transmembrane region" description="Helical" evidence="3">
    <location>
        <begin position="249"/>
        <end position="269"/>
    </location>
</feature>
<evidence type="ECO:0000256" key="1">
    <source>
        <dbReference type="ARBA" id="ARBA00005437"/>
    </source>
</evidence>
<feature type="compositionally biased region" description="Low complexity" evidence="2">
    <location>
        <begin position="25"/>
        <end position="39"/>
    </location>
</feature>
<evidence type="ECO:0000313" key="5">
    <source>
        <dbReference type="Proteomes" id="UP000002748"/>
    </source>
</evidence>
<keyword evidence="3" id="KW-0812">Transmembrane</keyword>
<dbReference type="OrthoDB" id="97518at2759"/>
<evidence type="ECO:0008006" key="6">
    <source>
        <dbReference type="Google" id="ProtNLM"/>
    </source>
</evidence>
<dbReference type="HOGENOM" id="CLU_1012615_0_0_1"/>
<dbReference type="Proteomes" id="UP000002748">
    <property type="component" value="Unassembled WGS sequence"/>
</dbReference>
<dbReference type="RefSeq" id="XP_014179498.1">
    <property type="nucleotide sequence ID" value="XM_014324023.1"/>
</dbReference>
<reference evidence="4 5" key="1">
    <citation type="journal article" date="2012" name="Eukaryot. Cell">
        <title>Draft genome sequence of CBS 2479, the standard type strain of Trichosporon asahii.</title>
        <authorList>
            <person name="Yang R.Y."/>
            <person name="Li H.T."/>
            <person name="Zhu H."/>
            <person name="Zhou G.P."/>
            <person name="Wang M."/>
            <person name="Wang L."/>
        </authorList>
    </citation>
    <scope>NUCLEOTIDE SEQUENCE [LARGE SCALE GENOMIC DNA]</scope>
    <source>
        <strain evidence="5">ATCC 90039 / CBS 2479 / JCM 2466 / KCTC 7840 / NCYC 2677 / UAMH 7654</strain>
    </source>
</reference>
<gene>
    <name evidence="4" type="ORF">A1Q1_02794</name>
</gene>
<name>J5QN66_TRIAS</name>
<comment type="caution">
    <text evidence="4">The sequence shown here is derived from an EMBL/GenBank/DDBJ whole genome shotgun (WGS) entry which is preliminary data.</text>
</comment>
<feature type="compositionally biased region" description="Low complexity" evidence="2">
    <location>
        <begin position="46"/>
        <end position="58"/>
    </location>
</feature>
<keyword evidence="3" id="KW-0472">Membrane</keyword>
<dbReference type="InterPro" id="IPR038595">
    <property type="entry name" value="LOR_sf"/>
</dbReference>
<dbReference type="InterPro" id="IPR025659">
    <property type="entry name" value="Tubby-like_C"/>
</dbReference>
<dbReference type="KEGG" id="tasa:A1Q1_02794"/>
<accession>J5QN66</accession>
<protein>
    <recommendedName>
        <fullName evidence="6">Tubby C-terminal-like domain-containing protein</fullName>
    </recommendedName>
</protein>
<dbReference type="AlphaFoldDB" id="J5QN66"/>
<dbReference type="GeneID" id="25986307"/>
<dbReference type="Pfam" id="PF04525">
    <property type="entry name" value="LOR"/>
    <property type="match status" value="1"/>
</dbReference>
<organism evidence="4 5">
    <name type="scientific">Trichosporon asahii var. asahii (strain ATCC 90039 / CBS 2479 / JCM 2466 / KCTC 7840 / NBRC 103889/ NCYC 2677 / UAMH 7654)</name>
    <name type="common">Yeast</name>
    <dbReference type="NCBI Taxonomy" id="1186058"/>
    <lineage>
        <taxon>Eukaryota</taxon>
        <taxon>Fungi</taxon>
        <taxon>Dikarya</taxon>
        <taxon>Basidiomycota</taxon>
        <taxon>Agaricomycotina</taxon>
        <taxon>Tremellomycetes</taxon>
        <taxon>Trichosporonales</taxon>
        <taxon>Trichosporonaceae</taxon>
        <taxon>Trichosporon</taxon>
    </lineage>
</organism>
<sequence length="275" mass="29272">MAAVATPPTALPMVSPNQAPITGKPTATPAQPTVPTTPVGRPPLSPTTSASTTMSGSPPSSPKHEWPDCGAGSPTRTASKGIPALETPVYLLPSFVRDDQTIIVLKGSATMFDKRQCDVRDAHGKIILTVKEHLASLVNQKDILDPEGNLVYSVKNKRTSVKRTYEVVDPSGCLLFEARHTPTDKDKMSCVFKDANTGQDARIAVRGKFHAGRADLILYDNNNPSGTSVAEVRHTVAGPKEVVKDPSTYFITVAAGVDLGLIATLSLCFDRMAQV</sequence>
<evidence type="ECO:0000256" key="3">
    <source>
        <dbReference type="SAM" id="Phobius"/>
    </source>
</evidence>
<keyword evidence="3" id="KW-1133">Transmembrane helix</keyword>
<evidence type="ECO:0000256" key="2">
    <source>
        <dbReference type="SAM" id="MobiDB-lite"/>
    </source>
</evidence>
<feature type="region of interest" description="Disordered" evidence="2">
    <location>
        <begin position="1"/>
        <end position="80"/>
    </location>
</feature>
<dbReference type="PANTHER" id="PTHR31087:SF161">
    <property type="entry name" value="TUBBY C 2 FAMILY PROTEIN"/>
    <property type="match status" value="1"/>
</dbReference>
<dbReference type="InterPro" id="IPR007612">
    <property type="entry name" value="LOR"/>
</dbReference>